<reference evidence="2" key="1">
    <citation type="submission" date="2016-05" db="EMBL/GenBank/DDBJ databases">
        <authorList>
            <person name="Lavstsen T."/>
            <person name="Jespersen J.S."/>
        </authorList>
    </citation>
    <scope>NUCLEOTIDE SEQUENCE</scope>
    <source>
        <tissue evidence="2">Brain</tissue>
    </source>
</reference>
<evidence type="ECO:0000313" key="2">
    <source>
        <dbReference type="EMBL" id="SBQ91543.1"/>
    </source>
</evidence>
<name>A0A1A8I667_NOTKU</name>
<protein>
    <submittedName>
        <fullName evidence="2">Uncharacterized protein</fullName>
    </submittedName>
</protein>
<evidence type="ECO:0000256" key="1">
    <source>
        <dbReference type="SAM" id="MobiDB-lite"/>
    </source>
</evidence>
<proteinExistence type="predicted"/>
<accession>A0A1A8I667</accession>
<reference evidence="2" key="2">
    <citation type="submission" date="2016-06" db="EMBL/GenBank/DDBJ databases">
        <title>The genome of a short-lived fish provides insights into sex chromosome evolution and the genetic control of aging.</title>
        <authorList>
            <person name="Reichwald K."/>
            <person name="Felder M."/>
            <person name="Petzold A."/>
            <person name="Koch P."/>
            <person name="Groth M."/>
            <person name="Platzer M."/>
        </authorList>
    </citation>
    <scope>NUCLEOTIDE SEQUENCE</scope>
    <source>
        <tissue evidence="2">Brain</tissue>
    </source>
</reference>
<sequence length="99" mass="11305">QRVKTAALTDPDVFLLSIDETDVVLEQIHLQLFIQPGERSRKVENTQFLSGNKPVSIRRELGIRTSYSRLDHRRMGEGPPSHPFGITWKSGSFSMETHE</sequence>
<organism evidence="2">
    <name type="scientific">Nothobranchius kuhntae</name>
    <name type="common">Beira killifish</name>
    <dbReference type="NCBI Taxonomy" id="321403"/>
    <lineage>
        <taxon>Eukaryota</taxon>
        <taxon>Metazoa</taxon>
        <taxon>Chordata</taxon>
        <taxon>Craniata</taxon>
        <taxon>Vertebrata</taxon>
        <taxon>Euteleostomi</taxon>
        <taxon>Actinopterygii</taxon>
        <taxon>Neopterygii</taxon>
        <taxon>Teleostei</taxon>
        <taxon>Neoteleostei</taxon>
        <taxon>Acanthomorphata</taxon>
        <taxon>Ovalentaria</taxon>
        <taxon>Atherinomorphae</taxon>
        <taxon>Cyprinodontiformes</taxon>
        <taxon>Nothobranchiidae</taxon>
        <taxon>Nothobranchius</taxon>
    </lineage>
</organism>
<dbReference type="EMBL" id="HAED01005513">
    <property type="protein sequence ID" value="SBQ91543.1"/>
    <property type="molecule type" value="Transcribed_RNA"/>
</dbReference>
<dbReference type="AlphaFoldDB" id="A0A1A8I667"/>
<gene>
    <name evidence="2" type="primary">Nfu_g_1_016466</name>
</gene>
<feature type="compositionally biased region" description="Polar residues" evidence="1">
    <location>
        <begin position="89"/>
        <end position="99"/>
    </location>
</feature>
<feature type="region of interest" description="Disordered" evidence="1">
    <location>
        <begin position="71"/>
        <end position="99"/>
    </location>
</feature>
<feature type="non-terminal residue" evidence="2">
    <location>
        <position position="1"/>
    </location>
</feature>